<evidence type="ECO:0000256" key="6">
    <source>
        <dbReference type="SAM" id="Phobius"/>
    </source>
</evidence>
<evidence type="ECO:0000313" key="8">
    <source>
        <dbReference type="RefSeq" id="XP_031572964.1"/>
    </source>
</evidence>
<dbReference type="InParanoid" id="A0A6P8J0I4"/>
<evidence type="ECO:0000256" key="1">
    <source>
        <dbReference type="ARBA" id="ARBA00004141"/>
    </source>
</evidence>
<feature type="transmembrane region" description="Helical" evidence="6">
    <location>
        <begin position="17"/>
        <end position="40"/>
    </location>
</feature>
<evidence type="ECO:0000313" key="7">
    <source>
        <dbReference type="Proteomes" id="UP000515163"/>
    </source>
</evidence>
<organism evidence="7 8">
    <name type="scientific">Actinia tenebrosa</name>
    <name type="common">Australian red waratah sea anemone</name>
    <dbReference type="NCBI Taxonomy" id="6105"/>
    <lineage>
        <taxon>Eukaryota</taxon>
        <taxon>Metazoa</taxon>
        <taxon>Cnidaria</taxon>
        <taxon>Anthozoa</taxon>
        <taxon>Hexacorallia</taxon>
        <taxon>Actiniaria</taxon>
        <taxon>Actiniidae</taxon>
        <taxon>Actinia</taxon>
    </lineage>
</organism>
<keyword evidence="7" id="KW-1185">Reference proteome</keyword>
<comment type="similarity">
    <text evidence="2">Belongs to the TMEM170 family.</text>
</comment>
<dbReference type="Pfam" id="PF10190">
    <property type="entry name" value="Tmemb_170"/>
    <property type="match status" value="1"/>
</dbReference>
<keyword evidence="5 6" id="KW-0472">Membrane</keyword>
<keyword evidence="3 6" id="KW-0812">Transmembrane</keyword>
<feature type="transmembrane region" description="Helical" evidence="6">
    <location>
        <begin position="52"/>
        <end position="76"/>
    </location>
</feature>
<feature type="transmembrane region" description="Helical" evidence="6">
    <location>
        <begin position="88"/>
        <end position="109"/>
    </location>
</feature>
<evidence type="ECO:0000256" key="5">
    <source>
        <dbReference type="ARBA" id="ARBA00023136"/>
    </source>
</evidence>
<evidence type="ECO:0000256" key="2">
    <source>
        <dbReference type="ARBA" id="ARBA00006325"/>
    </source>
</evidence>
<evidence type="ECO:0000256" key="4">
    <source>
        <dbReference type="ARBA" id="ARBA00022989"/>
    </source>
</evidence>
<keyword evidence="4 6" id="KW-1133">Transmembrane helix</keyword>
<name>A0A6P8J0I4_ACTTE</name>
<dbReference type="GO" id="GO:0016020">
    <property type="term" value="C:membrane"/>
    <property type="evidence" value="ECO:0007669"/>
    <property type="project" value="UniProtKB-SubCell"/>
</dbReference>
<dbReference type="InterPro" id="IPR019334">
    <property type="entry name" value="TMEM170A/B/YPR153W-like"/>
</dbReference>
<dbReference type="KEGG" id="aten:116306966"/>
<evidence type="ECO:0000256" key="3">
    <source>
        <dbReference type="ARBA" id="ARBA00022692"/>
    </source>
</evidence>
<dbReference type="PANTHER" id="PTHR22779:SF6">
    <property type="entry name" value="SD17342P"/>
    <property type="match status" value="1"/>
</dbReference>
<accession>A0A6P8J0I4</accession>
<proteinExistence type="inferred from homology"/>
<dbReference type="AlphaFoldDB" id="A0A6P8J0I4"/>
<gene>
    <name evidence="8" type="primary">LOC116306966</name>
</gene>
<protein>
    <submittedName>
        <fullName evidence="8">Transmembrane protein 170A-like</fullName>
    </submittedName>
</protein>
<dbReference type="Proteomes" id="UP000515163">
    <property type="component" value="Unplaced"/>
</dbReference>
<dbReference type="RefSeq" id="XP_031572964.1">
    <property type="nucleotide sequence ID" value="XM_031717104.1"/>
</dbReference>
<dbReference type="PANTHER" id="PTHR22779">
    <property type="entry name" value="SD17342P"/>
    <property type="match status" value="1"/>
</dbReference>
<dbReference type="FunCoup" id="A0A6P8J0I4">
    <property type="interactions" value="1127"/>
</dbReference>
<comment type="subcellular location">
    <subcellularLocation>
        <location evidence="1">Membrane</location>
        <topology evidence="1">Multi-pass membrane protein</topology>
    </subcellularLocation>
</comment>
<reference evidence="8" key="1">
    <citation type="submission" date="2025-08" db="UniProtKB">
        <authorList>
            <consortium name="RefSeq"/>
        </authorList>
    </citation>
    <scope>IDENTIFICATION</scope>
    <source>
        <tissue evidence="8">Tentacle</tissue>
    </source>
</reference>
<dbReference type="GeneID" id="116306966"/>
<sequence length="111" mass="12333">MDAKEKLESFGRMWYQVFLWCLAGSVIIHCIAACVAFSALRKHTRGRFFPLLIIFIGFLYPITGGVVTSATIAAVYRTANITMPVYVAFLWGAGQSFIGFLLSFSRILATL</sequence>
<dbReference type="OrthoDB" id="13807at2759"/>